<reference evidence="3" key="1">
    <citation type="journal article" date="2019" name="Int. J. Syst. Evol. Microbiol.">
        <title>The Global Catalogue of Microorganisms (GCM) 10K type strain sequencing project: providing services to taxonomists for standard genome sequencing and annotation.</title>
        <authorList>
            <consortium name="The Broad Institute Genomics Platform"/>
            <consortium name="The Broad Institute Genome Sequencing Center for Infectious Disease"/>
            <person name="Wu L."/>
            <person name="Ma J."/>
        </authorList>
    </citation>
    <scope>NUCLEOTIDE SEQUENCE [LARGE SCALE GENOMIC DNA]</scope>
    <source>
        <strain evidence="3">JCM 18302</strain>
    </source>
</reference>
<feature type="compositionally biased region" description="Gly residues" evidence="1">
    <location>
        <begin position="107"/>
        <end position="124"/>
    </location>
</feature>
<gene>
    <name evidence="2" type="ORF">GCM10023320_23000</name>
</gene>
<keyword evidence="3" id="KW-1185">Reference proteome</keyword>
<accession>A0ABP9NGG4</accession>
<feature type="region of interest" description="Disordered" evidence="1">
    <location>
        <begin position="73"/>
        <end position="124"/>
    </location>
</feature>
<sequence length="152" mass="14958">MRPILRQKIAVDGGESDVPLQRTVEEGGAVRQGDGGLEGGEGWGRRPDAPRAGLGGFGDVGAVEVTAAQPDAGSRSWLGVGRHGEVDDRGGPVEHVVPVGNRRPGDDGGGAGPEPGGANAGFGSGAVAADQVDAWVQAGPAAFPDAALHGGG</sequence>
<evidence type="ECO:0000256" key="1">
    <source>
        <dbReference type="SAM" id="MobiDB-lite"/>
    </source>
</evidence>
<dbReference type="Proteomes" id="UP001500804">
    <property type="component" value="Unassembled WGS sequence"/>
</dbReference>
<proteinExistence type="predicted"/>
<comment type="caution">
    <text evidence="2">The sequence shown here is derived from an EMBL/GenBank/DDBJ whole genome shotgun (WGS) entry which is preliminary data.</text>
</comment>
<name>A0ABP9NGG4_9PSEU</name>
<feature type="region of interest" description="Disordered" evidence="1">
    <location>
        <begin position="24"/>
        <end position="57"/>
    </location>
</feature>
<evidence type="ECO:0000313" key="2">
    <source>
        <dbReference type="EMBL" id="GAA5118623.1"/>
    </source>
</evidence>
<dbReference type="EMBL" id="BAABJO010000007">
    <property type="protein sequence ID" value="GAA5118623.1"/>
    <property type="molecule type" value="Genomic_DNA"/>
</dbReference>
<feature type="compositionally biased region" description="Basic and acidic residues" evidence="1">
    <location>
        <begin position="82"/>
        <end position="92"/>
    </location>
</feature>
<organism evidence="2 3">
    <name type="scientific">Pseudonocardia adelaidensis</name>
    <dbReference type="NCBI Taxonomy" id="648754"/>
    <lineage>
        <taxon>Bacteria</taxon>
        <taxon>Bacillati</taxon>
        <taxon>Actinomycetota</taxon>
        <taxon>Actinomycetes</taxon>
        <taxon>Pseudonocardiales</taxon>
        <taxon>Pseudonocardiaceae</taxon>
        <taxon>Pseudonocardia</taxon>
    </lineage>
</organism>
<protein>
    <submittedName>
        <fullName evidence="2">Uncharacterized protein</fullName>
    </submittedName>
</protein>
<evidence type="ECO:0000313" key="3">
    <source>
        <dbReference type="Proteomes" id="UP001500804"/>
    </source>
</evidence>
<feature type="compositionally biased region" description="Gly residues" evidence="1">
    <location>
        <begin position="33"/>
        <end position="42"/>
    </location>
</feature>